<organism evidence="2 3">
    <name type="scientific">Lentzea flava</name>
    <dbReference type="NCBI Taxonomy" id="103732"/>
    <lineage>
        <taxon>Bacteria</taxon>
        <taxon>Bacillati</taxon>
        <taxon>Actinomycetota</taxon>
        <taxon>Actinomycetes</taxon>
        <taxon>Pseudonocardiales</taxon>
        <taxon>Pseudonocardiaceae</taxon>
        <taxon>Lentzea</taxon>
    </lineage>
</organism>
<proteinExistence type="predicted"/>
<evidence type="ECO:0000259" key="1">
    <source>
        <dbReference type="PROSITE" id="PS51186"/>
    </source>
</evidence>
<comment type="caution">
    <text evidence="2">The sequence shown here is derived from an EMBL/GenBank/DDBJ whole genome shotgun (WGS) entry which is preliminary data.</text>
</comment>
<accession>A0ABQ2VB60</accession>
<dbReference type="Gene3D" id="3.40.630.30">
    <property type="match status" value="1"/>
</dbReference>
<dbReference type="InterPro" id="IPR016181">
    <property type="entry name" value="Acyl_CoA_acyltransferase"/>
</dbReference>
<feature type="domain" description="N-acetyltransferase" evidence="1">
    <location>
        <begin position="7"/>
        <end position="174"/>
    </location>
</feature>
<dbReference type="Proteomes" id="UP000649573">
    <property type="component" value="Unassembled WGS sequence"/>
</dbReference>
<dbReference type="InterPro" id="IPR000182">
    <property type="entry name" value="GNAT_dom"/>
</dbReference>
<reference evidence="3" key="1">
    <citation type="journal article" date="2019" name="Int. J. Syst. Evol. Microbiol.">
        <title>The Global Catalogue of Microorganisms (GCM) 10K type strain sequencing project: providing services to taxonomists for standard genome sequencing and annotation.</title>
        <authorList>
            <consortium name="The Broad Institute Genomics Platform"/>
            <consortium name="The Broad Institute Genome Sequencing Center for Infectious Disease"/>
            <person name="Wu L."/>
            <person name="Ma J."/>
        </authorList>
    </citation>
    <scope>NUCLEOTIDE SEQUENCE [LARGE SCALE GENOMIC DNA]</scope>
    <source>
        <strain evidence="3">JCM 3296</strain>
    </source>
</reference>
<protein>
    <recommendedName>
        <fullName evidence="1">N-acetyltransferase domain-containing protein</fullName>
    </recommendedName>
</protein>
<dbReference type="Pfam" id="PF00583">
    <property type="entry name" value="Acetyltransf_1"/>
    <property type="match status" value="1"/>
</dbReference>
<keyword evidence="3" id="KW-1185">Reference proteome</keyword>
<sequence length="194" mass="22006">MSGAGVFEMRPGREADRPAAAEMIRSRAVWMRERGQRWQSWHARAGQLAEQIGTGRWPVFVLTKDHRIVGMTTATFTVPHLGWAEDEIAEPSVFLQTTVTDPSFAGAGLGVLIAYWALDYAAVNGKRWTRRGVLTVGEDNLGLVRYYQSQGWRVVRALSHPHKPGVTVWSLQRPAVPQHELRELVRWQREPVRE</sequence>
<evidence type="ECO:0000313" key="2">
    <source>
        <dbReference type="EMBL" id="GGU75168.1"/>
    </source>
</evidence>
<gene>
    <name evidence="2" type="ORF">GCM10010178_78110</name>
</gene>
<dbReference type="RefSeq" id="WP_189258822.1">
    <property type="nucleotide sequence ID" value="NZ_BMRE01000057.1"/>
</dbReference>
<dbReference type="PROSITE" id="PS51186">
    <property type="entry name" value="GNAT"/>
    <property type="match status" value="1"/>
</dbReference>
<dbReference type="SUPFAM" id="SSF55729">
    <property type="entry name" value="Acyl-CoA N-acyltransferases (Nat)"/>
    <property type="match status" value="1"/>
</dbReference>
<dbReference type="EMBL" id="BMRE01000057">
    <property type="protein sequence ID" value="GGU75168.1"/>
    <property type="molecule type" value="Genomic_DNA"/>
</dbReference>
<name>A0ABQ2VB60_9PSEU</name>
<evidence type="ECO:0000313" key="3">
    <source>
        <dbReference type="Proteomes" id="UP000649573"/>
    </source>
</evidence>